<name>A0A409X564_PSICY</name>
<feature type="transmembrane region" description="Helical" evidence="1">
    <location>
        <begin position="12"/>
        <end position="34"/>
    </location>
</feature>
<dbReference type="EMBL" id="NHYD01002599">
    <property type="protein sequence ID" value="PPQ85915.1"/>
    <property type="molecule type" value="Genomic_DNA"/>
</dbReference>
<dbReference type="InParanoid" id="A0A409X564"/>
<dbReference type="Proteomes" id="UP000283269">
    <property type="component" value="Unassembled WGS sequence"/>
</dbReference>
<reference evidence="2 3" key="1">
    <citation type="journal article" date="2018" name="Evol. Lett.">
        <title>Horizontal gene cluster transfer increased hallucinogenic mushroom diversity.</title>
        <authorList>
            <person name="Reynolds H.T."/>
            <person name="Vijayakumar V."/>
            <person name="Gluck-Thaler E."/>
            <person name="Korotkin H.B."/>
            <person name="Matheny P.B."/>
            <person name="Slot J.C."/>
        </authorList>
    </citation>
    <scope>NUCLEOTIDE SEQUENCE [LARGE SCALE GENOMIC DNA]</scope>
    <source>
        <strain evidence="2 3">2631</strain>
    </source>
</reference>
<comment type="caution">
    <text evidence="2">The sequence shown here is derived from an EMBL/GenBank/DDBJ whole genome shotgun (WGS) entry which is preliminary data.</text>
</comment>
<keyword evidence="3" id="KW-1185">Reference proteome</keyword>
<sequence length="66" mass="6910">MHDLQATSPSVQLLFADFAVIPIATGSNFVAFGVGSDAMAARREVFFKSSSDMAAATQDVVAWGTV</sequence>
<proteinExistence type="predicted"/>
<evidence type="ECO:0000313" key="2">
    <source>
        <dbReference type="EMBL" id="PPQ85915.1"/>
    </source>
</evidence>
<organism evidence="2 3">
    <name type="scientific">Psilocybe cyanescens</name>
    <dbReference type="NCBI Taxonomy" id="93625"/>
    <lineage>
        <taxon>Eukaryota</taxon>
        <taxon>Fungi</taxon>
        <taxon>Dikarya</taxon>
        <taxon>Basidiomycota</taxon>
        <taxon>Agaricomycotina</taxon>
        <taxon>Agaricomycetes</taxon>
        <taxon>Agaricomycetidae</taxon>
        <taxon>Agaricales</taxon>
        <taxon>Agaricineae</taxon>
        <taxon>Strophariaceae</taxon>
        <taxon>Psilocybe</taxon>
    </lineage>
</organism>
<gene>
    <name evidence="2" type="ORF">CVT25_014793</name>
</gene>
<accession>A0A409X564</accession>
<evidence type="ECO:0000256" key="1">
    <source>
        <dbReference type="SAM" id="Phobius"/>
    </source>
</evidence>
<keyword evidence="1" id="KW-1133">Transmembrane helix</keyword>
<keyword evidence="1" id="KW-0812">Transmembrane</keyword>
<evidence type="ECO:0000313" key="3">
    <source>
        <dbReference type="Proteomes" id="UP000283269"/>
    </source>
</evidence>
<dbReference type="AlphaFoldDB" id="A0A409X564"/>
<protein>
    <submittedName>
        <fullName evidence="2">Uncharacterized protein</fullName>
    </submittedName>
</protein>
<keyword evidence="1" id="KW-0472">Membrane</keyword>